<comment type="caution">
    <text evidence="2">The sequence shown here is derived from an EMBL/GenBank/DDBJ whole genome shotgun (WGS) entry which is preliminary data.</text>
</comment>
<protein>
    <submittedName>
        <fullName evidence="2">Uncharacterized protein</fullName>
    </submittedName>
</protein>
<gene>
    <name evidence="2" type="ORF">CSUB01_01212</name>
</gene>
<proteinExistence type="predicted"/>
<evidence type="ECO:0000313" key="3">
    <source>
        <dbReference type="Proteomes" id="UP000027238"/>
    </source>
</evidence>
<reference evidence="3" key="1">
    <citation type="journal article" date="2014" name="Genome Announc.">
        <title>Draft genome sequence of Colletotrichum sublineola, a destructive pathogen of cultivated sorghum.</title>
        <authorList>
            <person name="Baroncelli R."/>
            <person name="Sanz-Martin J.M."/>
            <person name="Rech G.E."/>
            <person name="Sukno S.A."/>
            <person name="Thon M.R."/>
        </authorList>
    </citation>
    <scope>NUCLEOTIDE SEQUENCE [LARGE SCALE GENOMIC DNA]</scope>
    <source>
        <strain evidence="3">TX430BB</strain>
    </source>
</reference>
<feature type="compositionally biased region" description="Polar residues" evidence="1">
    <location>
        <begin position="19"/>
        <end position="29"/>
    </location>
</feature>
<evidence type="ECO:0000313" key="2">
    <source>
        <dbReference type="EMBL" id="KDN67684.1"/>
    </source>
</evidence>
<feature type="compositionally biased region" description="Polar residues" evidence="1">
    <location>
        <begin position="1"/>
        <end position="11"/>
    </location>
</feature>
<evidence type="ECO:0000256" key="1">
    <source>
        <dbReference type="SAM" id="MobiDB-lite"/>
    </source>
</evidence>
<feature type="region of interest" description="Disordered" evidence="1">
    <location>
        <begin position="1"/>
        <end position="63"/>
    </location>
</feature>
<dbReference type="HOGENOM" id="CLU_1686455_0_0_1"/>
<organism evidence="2 3">
    <name type="scientific">Colletotrichum sublineola</name>
    <name type="common">Sorghum anthracnose fungus</name>
    <dbReference type="NCBI Taxonomy" id="1173701"/>
    <lineage>
        <taxon>Eukaryota</taxon>
        <taxon>Fungi</taxon>
        <taxon>Dikarya</taxon>
        <taxon>Ascomycota</taxon>
        <taxon>Pezizomycotina</taxon>
        <taxon>Sordariomycetes</taxon>
        <taxon>Hypocreomycetidae</taxon>
        <taxon>Glomerellales</taxon>
        <taxon>Glomerellaceae</taxon>
        <taxon>Colletotrichum</taxon>
        <taxon>Colletotrichum graminicola species complex</taxon>
    </lineage>
</organism>
<accession>A0A066XJ80</accession>
<dbReference type="Proteomes" id="UP000027238">
    <property type="component" value="Unassembled WGS sequence"/>
</dbReference>
<feature type="region of interest" description="Disordered" evidence="1">
    <location>
        <begin position="127"/>
        <end position="156"/>
    </location>
</feature>
<name>A0A066XJ80_COLSU</name>
<feature type="compositionally biased region" description="Polar residues" evidence="1">
    <location>
        <begin position="141"/>
        <end position="156"/>
    </location>
</feature>
<dbReference type="AlphaFoldDB" id="A0A066XJ80"/>
<keyword evidence="3" id="KW-1185">Reference proteome</keyword>
<dbReference type="EMBL" id="JMSE01000785">
    <property type="protein sequence ID" value="KDN67684.1"/>
    <property type="molecule type" value="Genomic_DNA"/>
</dbReference>
<sequence length="156" mass="17194">MRQQTVTTKATAQRAVTPMSWSTQATWQSPVAAPKAAAAENREGSAFAVQQGAPGNFDKDQTAPLDVVAIDRPWNRDQKVRQIHEVSVLQTVNERVQDPIQYWLREASVDQPYNAVGEVKMPLQNARSTWPGQVGRDISPTRATASGSEMYQSGSR</sequence>